<dbReference type="SFLD" id="SFLDG01129">
    <property type="entry name" value="C1.5:_HAD__Beta-PGM__Phosphata"/>
    <property type="match status" value="1"/>
</dbReference>
<dbReference type="Proteomes" id="UP001203761">
    <property type="component" value="Unassembled WGS sequence"/>
</dbReference>
<dbReference type="RefSeq" id="WP_249736244.1">
    <property type="nucleotide sequence ID" value="NZ_JAKNCJ010000001.1"/>
</dbReference>
<reference evidence="1" key="1">
    <citation type="submission" date="2022-02" db="EMBL/GenBank/DDBJ databases">
        <authorList>
            <person name="Lee M."/>
            <person name="Kim S.-J."/>
            <person name="Jung M.-Y."/>
        </authorList>
    </citation>
    <scope>NUCLEOTIDE SEQUENCE</scope>
    <source>
        <strain evidence="1">JHP9</strain>
    </source>
</reference>
<dbReference type="PANTHER" id="PTHR43481:SF4">
    <property type="entry name" value="GLYCEROL-1-PHOSPHATE PHOSPHOHYDROLASE 1-RELATED"/>
    <property type="match status" value="1"/>
</dbReference>
<dbReference type="SFLD" id="SFLDS00003">
    <property type="entry name" value="Haloacid_Dehalogenase"/>
    <property type="match status" value="1"/>
</dbReference>
<dbReference type="SUPFAM" id="SSF56784">
    <property type="entry name" value="HAD-like"/>
    <property type="match status" value="1"/>
</dbReference>
<organism evidence="1 2">
    <name type="scientific">Brachybacterium equifaecis</name>
    <dbReference type="NCBI Taxonomy" id="2910770"/>
    <lineage>
        <taxon>Bacteria</taxon>
        <taxon>Bacillati</taxon>
        <taxon>Actinomycetota</taxon>
        <taxon>Actinomycetes</taxon>
        <taxon>Micrococcales</taxon>
        <taxon>Dermabacteraceae</taxon>
        <taxon>Brachybacterium</taxon>
    </lineage>
</organism>
<accession>A0ABT0QWN6</accession>
<sequence>MDSASQISRPADGQASSAPQEELLPILVDALLLDMDGTLVDSSSSVHMAWKQLFTELGSDRSYESHMHGRPAGQILAEEFPAMSQAERDTAFARVEGLEIEDAGAVTVLPGTARLLEELDAISAELGRPVWTIVTSCTRPLFDARWASTGLPAPDSLVTADQVSSGKPDPEPYLLGAQRLGVDPSAALVLEDAVGGLQSARAAGCPAIAVTTTTPAGELAPLAGALVTSLDDLEASVQDGRVRIARRGA</sequence>
<name>A0ABT0QWN6_9MICO</name>
<dbReference type="NCBIfam" id="TIGR01509">
    <property type="entry name" value="HAD-SF-IA-v3"/>
    <property type="match status" value="1"/>
</dbReference>
<dbReference type="GO" id="GO:0016787">
    <property type="term" value="F:hydrolase activity"/>
    <property type="evidence" value="ECO:0007669"/>
    <property type="project" value="UniProtKB-KW"/>
</dbReference>
<keyword evidence="1" id="KW-0378">Hydrolase</keyword>
<dbReference type="Gene3D" id="3.40.50.1000">
    <property type="entry name" value="HAD superfamily/HAD-like"/>
    <property type="match status" value="1"/>
</dbReference>
<dbReference type="Pfam" id="PF00702">
    <property type="entry name" value="Hydrolase"/>
    <property type="match status" value="1"/>
</dbReference>
<protein>
    <submittedName>
        <fullName evidence="1">HAD-IA family hydrolase</fullName>
    </submittedName>
</protein>
<evidence type="ECO:0000313" key="2">
    <source>
        <dbReference type="Proteomes" id="UP001203761"/>
    </source>
</evidence>
<dbReference type="EMBL" id="JAKNCJ010000001">
    <property type="protein sequence ID" value="MCL6422085.1"/>
    <property type="molecule type" value="Genomic_DNA"/>
</dbReference>
<keyword evidence="2" id="KW-1185">Reference proteome</keyword>
<dbReference type="InterPro" id="IPR023198">
    <property type="entry name" value="PGP-like_dom2"/>
</dbReference>
<dbReference type="Gene3D" id="1.10.150.240">
    <property type="entry name" value="Putative phosphatase, domain 2"/>
    <property type="match status" value="1"/>
</dbReference>
<proteinExistence type="predicted"/>
<dbReference type="PRINTS" id="PR00413">
    <property type="entry name" value="HADHALOGNASE"/>
</dbReference>
<dbReference type="InterPro" id="IPR051806">
    <property type="entry name" value="HAD-like_SPP"/>
</dbReference>
<dbReference type="InterPro" id="IPR036412">
    <property type="entry name" value="HAD-like_sf"/>
</dbReference>
<gene>
    <name evidence="1" type="ORF">Bequi_01550</name>
</gene>
<dbReference type="PANTHER" id="PTHR43481">
    <property type="entry name" value="FRUCTOSE-1-PHOSPHATE PHOSPHATASE"/>
    <property type="match status" value="1"/>
</dbReference>
<dbReference type="InterPro" id="IPR006439">
    <property type="entry name" value="HAD-SF_hydro_IA"/>
</dbReference>
<dbReference type="InterPro" id="IPR023214">
    <property type="entry name" value="HAD_sf"/>
</dbReference>
<evidence type="ECO:0000313" key="1">
    <source>
        <dbReference type="EMBL" id="MCL6422085.1"/>
    </source>
</evidence>
<comment type="caution">
    <text evidence="1">The sequence shown here is derived from an EMBL/GenBank/DDBJ whole genome shotgun (WGS) entry which is preliminary data.</text>
</comment>